<dbReference type="InterPro" id="IPR004358">
    <property type="entry name" value="Sig_transdc_His_kin-like_C"/>
</dbReference>
<dbReference type="Gene3D" id="1.20.5.1930">
    <property type="match status" value="1"/>
</dbReference>
<comment type="catalytic activity">
    <reaction evidence="1">
        <text>ATP + protein L-histidine = ADP + protein N-phospho-L-histidine.</text>
        <dbReference type="EC" id="2.7.13.3"/>
    </reaction>
</comment>
<keyword evidence="12 22" id="KW-0418">Kinase</keyword>
<dbReference type="PANTHER" id="PTHR24421:SF10">
    <property type="entry name" value="NITRATE_NITRITE SENSOR PROTEIN NARQ"/>
    <property type="match status" value="1"/>
</dbReference>
<evidence type="ECO:0000256" key="20">
    <source>
        <dbReference type="SAM" id="Phobius"/>
    </source>
</evidence>
<evidence type="ECO:0000256" key="15">
    <source>
        <dbReference type="ARBA" id="ARBA00023012"/>
    </source>
</evidence>
<protein>
    <recommendedName>
        <fullName evidence="5">Oxygen sensor histidine kinase NreB</fullName>
        <ecNumber evidence="4">2.7.13.3</ecNumber>
    </recommendedName>
    <alternativeName>
        <fullName evidence="18">Nitrogen regulation protein B</fullName>
    </alternativeName>
</protein>
<keyword evidence="9" id="KW-0808">Transferase</keyword>
<dbReference type="InterPro" id="IPR050482">
    <property type="entry name" value="Sensor_HK_TwoCompSys"/>
</dbReference>
<keyword evidence="13" id="KW-0067">ATP-binding</keyword>
<evidence type="ECO:0000256" key="16">
    <source>
        <dbReference type="ARBA" id="ARBA00023014"/>
    </source>
</evidence>
<feature type="transmembrane region" description="Helical" evidence="20">
    <location>
        <begin position="6"/>
        <end position="29"/>
    </location>
</feature>
<evidence type="ECO:0000256" key="10">
    <source>
        <dbReference type="ARBA" id="ARBA00022723"/>
    </source>
</evidence>
<dbReference type="SUPFAM" id="SSF55874">
    <property type="entry name" value="ATPase domain of HSP90 chaperone/DNA topoisomerase II/histidine kinase"/>
    <property type="match status" value="1"/>
</dbReference>
<keyword evidence="15" id="KW-0902">Two-component regulatory system</keyword>
<evidence type="ECO:0000256" key="5">
    <source>
        <dbReference type="ARBA" id="ARBA00017322"/>
    </source>
</evidence>
<dbReference type="PROSITE" id="PS50109">
    <property type="entry name" value="HIS_KIN"/>
    <property type="match status" value="1"/>
</dbReference>
<sequence length="276" mass="31061">MIETLTPLLIITPVLLVLAIGIIVFVFAYQRRMLQHQEHLRELQELRQRQMLEAALEAQEAERRRVARDLHDEVGGMLALIRLNIGQVERKCAENEAAAETAHRSKELLDEAIQSVRRISHDLLPVVLDKMGLVQAINSLVHSVPPDSGLEVKFTHNLENFRLEARQELLLFRILQELVNNTLKYAEATQITINLHREDDKLTLRYTDNGKGFNYDATLDTGSAGGGLGLKNLQSRVDLLNGAINFFSKLGAGIKAEIVIPVAYIIIIIYNFGLLN</sequence>
<dbReference type="PANTHER" id="PTHR24421">
    <property type="entry name" value="NITRATE/NITRITE SENSOR PROTEIN NARX-RELATED"/>
    <property type="match status" value="1"/>
</dbReference>
<evidence type="ECO:0000313" key="23">
    <source>
        <dbReference type="Proteomes" id="UP000185924"/>
    </source>
</evidence>
<name>A0A1N6YD74_9BACT</name>
<feature type="transmembrane region" description="Helical" evidence="20">
    <location>
        <begin position="258"/>
        <end position="275"/>
    </location>
</feature>
<dbReference type="AlphaFoldDB" id="A0A1N6YD74"/>
<keyword evidence="19" id="KW-0175">Coiled coil</keyword>
<dbReference type="GO" id="GO:0000155">
    <property type="term" value="F:phosphorelay sensor kinase activity"/>
    <property type="evidence" value="ECO:0007669"/>
    <property type="project" value="InterPro"/>
</dbReference>
<dbReference type="Pfam" id="PF07730">
    <property type="entry name" value="HisKA_3"/>
    <property type="match status" value="1"/>
</dbReference>
<feature type="coiled-coil region" evidence="19">
    <location>
        <begin position="29"/>
        <end position="69"/>
    </location>
</feature>
<proteinExistence type="predicted"/>
<accession>A0A1N6YD74</accession>
<dbReference type="EMBL" id="FTNM01000003">
    <property type="protein sequence ID" value="SIR12582.1"/>
    <property type="molecule type" value="Genomic_DNA"/>
</dbReference>
<dbReference type="Gene3D" id="3.30.565.10">
    <property type="entry name" value="Histidine kinase-like ATPase, C-terminal domain"/>
    <property type="match status" value="1"/>
</dbReference>
<keyword evidence="6" id="KW-0004">4Fe-4S</keyword>
<evidence type="ECO:0000256" key="7">
    <source>
        <dbReference type="ARBA" id="ARBA00022490"/>
    </source>
</evidence>
<evidence type="ECO:0000256" key="1">
    <source>
        <dbReference type="ARBA" id="ARBA00000085"/>
    </source>
</evidence>
<dbReference type="InterPro" id="IPR005467">
    <property type="entry name" value="His_kinase_dom"/>
</dbReference>
<keyword evidence="16" id="KW-0411">Iron-sulfur</keyword>
<dbReference type="Pfam" id="PF02518">
    <property type="entry name" value="HATPase_c"/>
    <property type="match status" value="1"/>
</dbReference>
<dbReference type="GO" id="GO:0046983">
    <property type="term" value="F:protein dimerization activity"/>
    <property type="evidence" value="ECO:0007669"/>
    <property type="project" value="InterPro"/>
</dbReference>
<dbReference type="EC" id="2.7.13.3" evidence="4"/>
<keyword evidence="7" id="KW-0963">Cytoplasm</keyword>
<evidence type="ECO:0000313" key="22">
    <source>
        <dbReference type="EMBL" id="SIR12582.1"/>
    </source>
</evidence>
<evidence type="ECO:0000256" key="4">
    <source>
        <dbReference type="ARBA" id="ARBA00012438"/>
    </source>
</evidence>
<evidence type="ECO:0000256" key="13">
    <source>
        <dbReference type="ARBA" id="ARBA00022840"/>
    </source>
</evidence>
<comment type="subcellular location">
    <subcellularLocation>
        <location evidence="3">Cytoplasm</location>
    </subcellularLocation>
</comment>
<dbReference type="GO" id="GO:0046872">
    <property type="term" value="F:metal ion binding"/>
    <property type="evidence" value="ECO:0007669"/>
    <property type="project" value="UniProtKB-KW"/>
</dbReference>
<evidence type="ECO:0000256" key="19">
    <source>
        <dbReference type="SAM" id="Coils"/>
    </source>
</evidence>
<reference evidence="23" key="1">
    <citation type="submission" date="2017-01" db="EMBL/GenBank/DDBJ databases">
        <authorList>
            <person name="Varghese N."/>
            <person name="Submissions S."/>
        </authorList>
    </citation>
    <scope>NUCLEOTIDE SEQUENCE [LARGE SCALE GENOMIC DNA]</scope>
    <source>
        <strain evidence="23">DM9</strain>
    </source>
</reference>
<keyword evidence="8" id="KW-0597">Phosphoprotein</keyword>
<keyword evidence="23" id="KW-1185">Reference proteome</keyword>
<gene>
    <name evidence="22" type="ORF">SAMN05421545_2426</name>
</gene>
<evidence type="ECO:0000256" key="9">
    <source>
        <dbReference type="ARBA" id="ARBA00022679"/>
    </source>
</evidence>
<keyword evidence="11" id="KW-0547">Nucleotide-binding</keyword>
<dbReference type="SMART" id="SM00387">
    <property type="entry name" value="HATPase_c"/>
    <property type="match status" value="1"/>
</dbReference>
<feature type="domain" description="Histidine kinase" evidence="21">
    <location>
        <begin position="65"/>
        <end position="264"/>
    </location>
</feature>
<dbReference type="GO" id="GO:0005737">
    <property type="term" value="C:cytoplasm"/>
    <property type="evidence" value="ECO:0007669"/>
    <property type="project" value="UniProtKB-SubCell"/>
</dbReference>
<dbReference type="GO" id="GO:0016020">
    <property type="term" value="C:membrane"/>
    <property type="evidence" value="ECO:0007669"/>
    <property type="project" value="InterPro"/>
</dbReference>
<dbReference type="STRING" id="1077936.SAMN05421545_2426"/>
<evidence type="ECO:0000256" key="8">
    <source>
        <dbReference type="ARBA" id="ARBA00022553"/>
    </source>
</evidence>
<dbReference type="Proteomes" id="UP000185924">
    <property type="component" value="Unassembled WGS sequence"/>
</dbReference>
<dbReference type="RefSeq" id="WP_007660738.1">
    <property type="nucleotide sequence ID" value="NZ_FTNM01000003.1"/>
</dbReference>
<comment type="cofactor">
    <cofactor evidence="2">
        <name>[4Fe-4S] cluster</name>
        <dbReference type="ChEBI" id="CHEBI:49883"/>
    </cofactor>
</comment>
<evidence type="ECO:0000256" key="17">
    <source>
        <dbReference type="ARBA" id="ARBA00024827"/>
    </source>
</evidence>
<keyword evidence="20" id="KW-0812">Transmembrane</keyword>
<dbReference type="GO" id="GO:0051539">
    <property type="term" value="F:4 iron, 4 sulfur cluster binding"/>
    <property type="evidence" value="ECO:0007669"/>
    <property type="project" value="UniProtKB-KW"/>
</dbReference>
<evidence type="ECO:0000259" key="21">
    <source>
        <dbReference type="PROSITE" id="PS50109"/>
    </source>
</evidence>
<evidence type="ECO:0000256" key="12">
    <source>
        <dbReference type="ARBA" id="ARBA00022777"/>
    </source>
</evidence>
<evidence type="ECO:0000256" key="6">
    <source>
        <dbReference type="ARBA" id="ARBA00022485"/>
    </source>
</evidence>
<dbReference type="InterPro" id="IPR011712">
    <property type="entry name" value="Sig_transdc_His_kin_sub3_dim/P"/>
</dbReference>
<evidence type="ECO:0000256" key="3">
    <source>
        <dbReference type="ARBA" id="ARBA00004496"/>
    </source>
</evidence>
<dbReference type="CDD" id="cd16917">
    <property type="entry name" value="HATPase_UhpB-NarQ-NarX-like"/>
    <property type="match status" value="1"/>
</dbReference>
<evidence type="ECO:0000256" key="14">
    <source>
        <dbReference type="ARBA" id="ARBA00023004"/>
    </source>
</evidence>
<dbReference type="InterPro" id="IPR036890">
    <property type="entry name" value="HATPase_C_sf"/>
</dbReference>
<evidence type="ECO:0000256" key="2">
    <source>
        <dbReference type="ARBA" id="ARBA00001966"/>
    </source>
</evidence>
<dbReference type="InterPro" id="IPR003594">
    <property type="entry name" value="HATPase_dom"/>
</dbReference>
<keyword evidence="14" id="KW-0408">Iron</keyword>
<evidence type="ECO:0000256" key="11">
    <source>
        <dbReference type="ARBA" id="ARBA00022741"/>
    </source>
</evidence>
<keyword evidence="20" id="KW-1133">Transmembrane helix</keyword>
<dbReference type="PRINTS" id="PR00344">
    <property type="entry name" value="BCTRLSENSOR"/>
</dbReference>
<comment type="function">
    <text evidence="17">Member of the two-component regulatory system NreB/NreC involved in the control of dissimilatory nitrate/nitrite reduction in response to oxygen. NreB functions as a direct oxygen sensor histidine kinase which is autophosphorylated, in the absence of oxygen, probably at the conserved histidine residue, and transfers its phosphate group probably to a conserved aspartate residue of NreC. NreB/NreC activates the expression of the nitrate (narGHJI) and nitrite (nir) reductase operons, as well as the putative nitrate transporter gene narT.</text>
</comment>
<keyword evidence="10" id="KW-0479">Metal-binding</keyword>
<keyword evidence="20" id="KW-0472">Membrane</keyword>
<dbReference type="GO" id="GO:0005524">
    <property type="term" value="F:ATP binding"/>
    <property type="evidence" value="ECO:0007669"/>
    <property type="project" value="UniProtKB-KW"/>
</dbReference>
<organism evidence="22 23">
    <name type="scientific">Pontibacter lucknowensis</name>
    <dbReference type="NCBI Taxonomy" id="1077936"/>
    <lineage>
        <taxon>Bacteria</taxon>
        <taxon>Pseudomonadati</taxon>
        <taxon>Bacteroidota</taxon>
        <taxon>Cytophagia</taxon>
        <taxon>Cytophagales</taxon>
        <taxon>Hymenobacteraceae</taxon>
        <taxon>Pontibacter</taxon>
    </lineage>
</organism>
<dbReference type="OrthoDB" id="9760839at2"/>
<evidence type="ECO:0000256" key="18">
    <source>
        <dbReference type="ARBA" id="ARBA00030800"/>
    </source>
</evidence>